<dbReference type="InterPro" id="IPR013598">
    <property type="entry name" value="Exportin-1/Importin-b-like"/>
</dbReference>
<dbReference type="Pfam" id="PF24139">
    <property type="entry name" value="TPR_TNPO3_IPO13_4th"/>
    <property type="match status" value="1"/>
</dbReference>
<feature type="domain" description="C2H2-type" evidence="8">
    <location>
        <begin position="1067"/>
        <end position="1096"/>
    </location>
</feature>
<dbReference type="Pfam" id="PF24140">
    <property type="entry name" value="TPR_TNPO3_IPO13_3rd"/>
    <property type="match status" value="1"/>
</dbReference>
<dbReference type="GO" id="GO:0008270">
    <property type="term" value="F:zinc ion binding"/>
    <property type="evidence" value="ECO:0007669"/>
    <property type="project" value="UniProtKB-KW"/>
</dbReference>
<dbReference type="Proteomes" id="UP000231358">
    <property type="component" value="Unassembled WGS sequence"/>
</dbReference>
<keyword evidence="6" id="KW-0862">Zinc</keyword>
<keyword evidence="2" id="KW-0805">Transcription regulation</keyword>
<keyword evidence="3" id="KW-0804">Transcription</keyword>
<evidence type="ECO:0000256" key="3">
    <source>
        <dbReference type="ARBA" id="ARBA00023163"/>
    </source>
</evidence>
<dbReference type="EMBL" id="NEXV01000298">
    <property type="protein sequence ID" value="PIG85871.1"/>
    <property type="molecule type" value="Genomic_DNA"/>
</dbReference>
<dbReference type="CDD" id="cd12148">
    <property type="entry name" value="fungal_TF_MHR"/>
    <property type="match status" value="1"/>
</dbReference>
<dbReference type="FunFam" id="1.25.10.10:FF:000266">
    <property type="entry name" value="mRNA transport regulator MTR10"/>
    <property type="match status" value="1"/>
</dbReference>
<dbReference type="InterPro" id="IPR007219">
    <property type="entry name" value="XnlR_reg_dom"/>
</dbReference>
<keyword evidence="6" id="KW-0479">Metal-binding</keyword>
<evidence type="ECO:0000259" key="8">
    <source>
        <dbReference type="PROSITE" id="PS50157"/>
    </source>
</evidence>
<dbReference type="SUPFAM" id="SSF48371">
    <property type="entry name" value="ARM repeat"/>
    <property type="match status" value="1"/>
</dbReference>
<proteinExistence type="predicted"/>
<keyword evidence="10" id="KW-1185">Reference proteome</keyword>
<dbReference type="InterPro" id="IPR058537">
    <property type="entry name" value="TPR_TNPO3_IPO13_4th"/>
</dbReference>
<evidence type="ECO:0000256" key="5">
    <source>
        <dbReference type="ARBA" id="ARBA00025147"/>
    </source>
</evidence>
<name>A0A2G7G193_9EURO</name>
<dbReference type="SMART" id="SM00355">
    <property type="entry name" value="ZnF_C2H2"/>
    <property type="match status" value="2"/>
</dbReference>
<dbReference type="SUPFAM" id="SSF57667">
    <property type="entry name" value="beta-beta-alpha zinc fingers"/>
    <property type="match status" value="1"/>
</dbReference>
<evidence type="ECO:0000256" key="4">
    <source>
        <dbReference type="ARBA" id="ARBA00023242"/>
    </source>
</evidence>
<dbReference type="PANTHER" id="PTHR12363">
    <property type="entry name" value="TRANSPORTIN 3 AND IMPORTIN 13"/>
    <property type="match status" value="1"/>
</dbReference>
<evidence type="ECO:0000256" key="1">
    <source>
        <dbReference type="ARBA" id="ARBA00022694"/>
    </source>
</evidence>
<dbReference type="GO" id="GO:0006606">
    <property type="term" value="P:protein import into nucleus"/>
    <property type="evidence" value="ECO:0007669"/>
    <property type="project" value="TreeGrafter"/>
</dbReference>
<evidence type="ECO:0000256" key="7">
    <source>
        <dbReference type="SAM" id="MobiDB-lite"/>
    </source>
</evidence>
<evidence type="ECO:0000313" key="9">
    <source>
        <dbReference type="EMBL" id="PIG85871.1"/>
    </source>
</evidence>
<comment type="function">
    <text evidence="5">tRNA nucleus export receptor which facilitates tRNA translocation across the nuclear pore complex. Involved in pre-tRNA splicing, probably by affecting the interaction of pre-tRNA with splicing endonuclease.</text>
</comment>
<comment type="caution">
    <text evidence="9">The sequence shown here is derived from an EMBL/GenBank/DDBJ whole genome shotgun (WGS) entry which is preliminary data.</text>
</comment>
<dbReference type="Pfam" id="PF08389">
    <property type="entry name" value="Xpo1"/>
    <property type="match status" value="1"/>
</dbReference>
<feature type="region of interest" description="Disordered" evidence="7">
    <location>
        <begin position="1091"/>
        <end position="1156"/>
    </location>
</feature>
<feature type="compositionally biased region" description="Low complexity" evidence="7">
    <location>
        <begin position="1141"/>
        <end position="1156"/>
    </location>
</feature>
<feature type="compositionally biased region" description="Polar residues" evidence="7">
    <location>
        <begin position="1207"/>
        <end position="1221"/>
    </location>
</feature>
<dbReference type="PANTHER" id="PTHR12363:SF53">
    <property type="entry name" value="MRNA TRANSPORT REGULATOR MTR10"/>
    <property type="match status" value="1"/>
</dbReference>
<sequence length="2000" mass="222331">MASKEGTAGQAFGPVLAAVATMQGNVSRTEKAHAHEFLEKFQKSVRYPPTPHPFSVEAWTITHELLQSPDVPVEAKLFAATTLKGKIMFDLDQLPAESVPALRDSVMNLLVAFASGPRPIQTQLCVCLASLAIQMTGWKDVLATVGSALGSSAGDCVLEFLRILPEEVTEGRKINLSEDDLILRTKELLEDNAEQVMHLLIQYAQSSPTASTNPRLLDCITSWMREIPASKIVESPLLDVILKALDDDVSFEAAVESVCTLYRDTREVDESLPIIQTLYPRLMSLRPKIAEAAEAEDMDAFRGITRLFAEAGESWVVLIARLPSDFRGLVEAVLECCARDWERDAVSLTFVFWYELKQYVTLERYADARVSYSDVFSKLVDVMVKHLEYPRPEEGETDLFGGDREQEEKFRHYRHSMGDVLKDCCAVIGVTECLSKAYQLIQQWISNYASQASDEHVPNWQELEAPLFSLRAMGRMVDPEESQILPQVIPLITQIPNQEKVRFQAIMALARYTEWTAQHPETLEAQLNYVISGFQHSSPEVVQAAALAFKFLGTDCQKLLGGHIAQLHSFYESVLDKLKPASQEEVTEGVAAVVAVQPLEKIYETMKMFCNPIMARIMNLANNAKDEQGQRAVADHLQLITIFVLVVNPYVSPREENPAVKYCGEVLPIMTTIVMNFTSSTPILERVCRCWRNMLISYRTAMTPLLPTLAESLANGFQASREGCFLWATDAVVREFSEGADLVDPGTSRAVFQFYEQQAIAFLRILNDLPPENLPDVIEDFYRLSSDAVRYYPKECITSSLSVPIFSAALSALTLQQIDPLIATLHYYHDLFSFAFEKPAVSEFTSSDGDPYMNPPEIREAVKQLIVSQGQVLSQRILTGMLFSFPAECFPDASGVMMSLFDLMPQEAGAWFQSTLQMLPAGTMKAGEAERLLKGISDRVQSGEIRKIRTLLQGQRPVHFGRPGSQGSKGGRQYFSTSRLDRLKMTLAVGTISGLDQGPKGIRREREVEIMDNDTITVNGAPKKRKRVRKVNTDRKFECTHEGCGKSYSRAEHLYRHQLNHTPKQIYRCDFPDCYRSFVRQDLCIRHRERHTTQGSQLQKRDHFAQAATNQPQSPHHVPHVSQATVVTPPSMSTQMSSAQSNVVVPISPSSSSSPSVGLNSVFSYQHHILPSQNENTFPRSNSLSTHGKSSPPVPTSYSPPEVHKTSYGSLSNRHPTNTSMGEVHHDAQSHHPLSEPGQTPSTQSQGADGAYSSLPTDANGSSLADTVPFTSQAGMQMPVNGYSGLSLAPAATSTPATLDQAANMGTLDAMSGMIAPGSTVGDPGFDSLANCVYPIFGSESYNRSPFAMAEDFTAWLFNEPVPGSSSMSYPAATGMVPNYMDPTQLPNQFLLGDPAYGTFLSGVIPPHHPMSVTSILDPGSPRAIISEEKRQELLHLMATRFNEAAYSAVAKRKDALMDGDMDDDNHVLSLRMMQTYIGSYWYHFHSQLPILHRPTFFADQAPNLLLLIVIAIGASTLDKIHGPELTEAASELADFIVWHLRWELFMDADFRPPAKLWVFQALLLLEVYEKMYSTRALHERAHIHHDTTLTLMRRGSSLIGRSAFDSPASLRDDRQDRSVSCSTTTQDFSADESWTHWIKAEATRRVAFAAFVLDSTHATMFGHSAKMVAHELRLPLPCDEALWSATSAAEVARVQASLHANGVKPVMFLDGLKRTLNGQRVRTNAFGRTILMAGLLSVSWHMNQRDLQVSSLGVPQALGGRDKWRAALLRAFDNWRRDFDEALGQAGTPPPFPGYRVQHPLDDDNVFESRDVLHGLAHMASHVDIVDCQILGGATRLMGRAITARDYNAAREKMTERWATKASARDATFYALKFLSECLLSGESEEGELYSGRDDYLLNRPWVIYVAALVVWCYGYALEGPIRSPPKLATVADQRRDMQEFLQRVGGVRSPNDLEAMEGRNQCLGLLMILRDGFVNTRWELLAEAANLLSSCIEKLKGR</sequence>
<dbReference type="InterPro" id="IPR036236">
    <property type="entry name" value="Znf_C2H2_sf"/>
</dbReference>
<evidence type="ECO:0000256" key="6">
    <source>
        <dbReference type="PROSITE-ProRule" id="PRU00042"/>
    </source>
</evidence>
<dbReference type="FunFam" id="3.30.160.60:FF:001164">
    <property type="entry name" value="C2H2 finger domain protein, putative"/>
    <property type="match status" value="1"/>
</dbReference>
<dbReference type="InterPro" id="IPR013087">
    <property type="entry name" value="Znf_C2H2_type"/>
</dbReference>
<dbReference type="GO" id="GO:0003677">
    <property type="term" value="F:DNA binding"/>
    <property type="evidence" value="ECO:0007669"/>
    <property type="project" value="InterPro"/>
</dbReference>
<keyword evidence="1" id="KW-0819">tRNA processing</keyword>
<feature type="compositionally biased region" description="Polar residues" evidence="7">
    <location>
        <begin position="1237"/>
        <end position="1247"/>
    </location>
</feature>
<dbReference type="InterPro" id="IPR051345">
    <property type="entry name" value="Importin_beta-like_NTR"/>
</dbReference>
<accession>A0A2G7G193</accession>
<dbReference type="PROSITE" id="PS00028">
    <property type="entry name" value="ZINC_FINGER_C2H2_1"/>
    <property type="match status" value="2"/>
</dbReference>
<gene>
    <name evidence="9" type="ORF">AARAC_001717</name>
</gene>
<dbReference type="GO" id="GO:0008033">
    <property type="term" value="P:tRNA processing"/>
    <property type="evidence" value="ECO:0007669"/>
    <property type="project" value="UniProtKB-KW"/>
</dbReference>
<feature type="compositionally biased region" description="Basic and acidic residues" evidence="7">
    <location>
        <begin position="1223"/>
        <end position="1234"/>
    </location>
</feature>
<protein>
    <submittedName>
        <fullName evidence="9">C2H2 finger domain protein</fullName>
    </submittedName>
</protein>
<dbReference type="GO" id="GO:0006351">
    <property type="term" value="P:DNA-templated transcription"/>
    <property type="evidence" value="ECO:0007669"/>
    <property type="project" value="InterPro"/>
</dbReference>
<dbReference type="Gene3D" id="1.25.10.10">
    <property type="entry name" value="Leucine-rich Repeat Variant"/>
    <property type="match status" value="1"/>
</dbReference>
<feature type="region of interest" description="Disordered" evidence="7">
    <location>
        <begin position="1173"/>
        <end position="1266"/>
    </location>
</feature>
<keyword evidence="4" id="KW-0539">Nucleus</keyword>
<dbReference type="InterPro" id="IPR011989">
    <property type="entry name" value="ARM-like"/>
</dbReference>
<dbReference type="GO" id="GO:0005737">
    <property type="term" value="C:cytoplasm"/>
    <property type="evidence" value="ECO:0007669"/>
    <property type="project" value="TreeGrafter"/>
</dbReference>
<dbReference type="Pfam" id="PF04082">
    <property type="entry name" value="Fungal_trans"/>
    <property type="match status" value="1"/>
</dbReference>
<feature type="compositionally biased region" description="Polar residues" evidence="7">
    <location>
        <begin position="1254"/>
        <end position="1266"/>
    </location>
</feature>
<organism evidence="9 10">
    <name type="scientific">Aspergillus arachidicola</name>
    <dbReference type="NCBI Taxonomy" id="656916"/>
    <lineage>
        <taxon>Eukaryota</taxon>
        <taxon>Fungi</taxon>
        <taxon>Dikarya</taxon>
        <taxon>Ascomycota</taxon>
        <taxon>Pezizomycotina</taxon>
        <taxon>Eurotiomycetes</taxon>
        <taxon>Eurotiomycetidae</taxon>
        <taxon>Eurotiales</taxon>
        <taxon>Aspergillaceae</taxon>
        <taxon>Aspergillus</taxon>
        <taxon>Aspergillus subgen. Circumdati</taxon>
    </lineage>
</organism>
<feature type="compositionally biased region" description="Polar residues" evidence="7">
    <location>
        <begin position="1122"/>
        <end position="1140"/>
    </location>
</feature>
<dbReference type="STRING" id="656916.A0A2G7G193"/>
<feature type="compositionally biased region" description="Polar residues" evidence="7">
    <location>
        <begin position="1173"/>
        <end position="1189"/>
    </location>
</feature>
<evidence type="ECO:0000256" key="2">
    <source>
        <dbReference type="ARBA" id="ARBA00023015"/>
    </source>
</evidence>
<dbReference type="InterPro" id="IPR057941">
    <property type="entry name" value="TPR_TNPO3_IPO13_2nd"/>
</dbReference>
<dbReference type="Pfam" id="PF24138">
    <property type="entry name" value="TPR_TNPO3_IPO13_2nd"/>
    <property type="match status" value="1"/>
</dbReference>
<dbReference type="InterPro" id="IPR016024">
    <property type="entry name" value="ARM-type_fold"/>
</dbReference>
<keyword evidence="6" id="KW-0863">Zinc-finger</keyword>
<dbReference type="InterPro" id="IPR057942">
    <property type="entry name" value="TPR_TNPO3_IPO13_3rd"/>
</dbReference>
<feature type="domain" description="C2H2-type" evidence="8">
    <location>
        <begin position="1037"/>
        <end position="1066"/>
    </location>
</feature>
<evidence type="ECO:0000313" key="10">
    <source>
        <dbReference type="Proteomes" id="UP000231358"/>
    </source>
</evidence>
<dbReference type="PROSITE" id="PS50157">
    <property type="entry name" value="ZINC_FINGER_C2H2_2"/>
    <property type="match status" value="2"/>
</dbReference>
<dbReference type="Gene3D" id="3.30.160.60">
    <property type="entry name" value="Classic Zinc Finger"/>
    <property type="match status" value="1"/>
</dbReference>
<reference evidence="9 10" key="1">
    <citation type="submission" date="2017-05" db="EMBL/GenBank/DDBJ databases">
        <title>Genome sequence for an aflatoxigenic pathogen of Argentinian peanut, Aspergillus arachidicola.</title>
        <authorList>
            <person name="Moore G."/>
            <person name="Beltz S.B."/>
            <person name="Mack B.M."/>
        </authorList>
    </citation>
    <scope>NUCLEOTIDE SEQUENCE [LARGE SCALE GENOMIC DNA]</scope>
    <source>
        <strain evidence="9 10">CBS 117610</strain>
    </source>
</reference>